<accession>A0A8S3VGX3</accession>
<dbReference type="InterPro" id="IPR009057">
    <property type="entry name" value="Homeodomain-like_sf"/>
</dbReference>
<dbReference type="SMART" id="SM00389">
    <property type="entry name" value="HOX"/>
    <property type="match status" value="1"/>
</dbReference>
<evidence type="ECO:0000259" key="8">
    <source>
        <dbReference type="PROSITE" id="PS50071"/>
    </source>
</evidence>
<sequence length="409" mass="45694">MLVNQKPQRMAFTIENLAKSSREESFPEVPLTFPNLPPIGFAPRLQLLDNYTPVKLQATVIPSMSTPKTNSKRKRNHSEVSDTESTTSSRSKSTSEESSESFGAFISDSEDGSDTSGRRKKARTAFTTEQICDLEKRYHTQKYLPANERSVLAEKLMLSDQQVKTWFQNRRMKEKRQQRDDDQSRSFLLPTGGVDIAQLVAMGMPCPPPHNISGTNTLQLPGFIGAPHMMSQHPMSTFSARKSPSAIVPGYYNSPYSTKFDRSSPQLGHHSFCESKQDLKTASIFKRQQSENGLQASIVLPNGEIGTIYSLDKTKKQLSRQSSQNEDIGSSVLSSKSVLPVLSQENGMEKDDVDAFGLQSPEPKCYRRPLKLPPIMLPSVYSTKTYPLGKPDLSYRPLLHRLPTKNGTN</sequence>
<dbReference type="PANTHER" id="PTHR24340:SF112">
    <property type="entry name" value="VENT HOMEOBOX"/>
    <property type="match status" value="1"/>
</dbReference>
<dbReference type="Proteomes" id="UP000683360">
    <property type="component" value="Unassembled WGS sequence"/>
</dbReference>
<organism evidence="9 10">
    <name type="scientific">Mytilus edulis</name>
    <name type="common">Blue mussel</name>
    <dbReference type="NCBI Taxonomy" id="6550"/>
    <lineage>
        <taxon>Eukaryota</taxon>
        <taxon>Metazoa</taxon>
        <taxon>Spiralia</taxon>
        <taxon>Lophotrochozoa</taxon>
        <taxon>Mollusca</taxon>
        <taxon>Bivalvia</taxon>
        <taxon>Autobranchia</taxon>
        <taxon>Pteriomorphia</taxon>
        <taxon>Mytilida</taxon>
        <taxon>Mytiloidea</taxon>
        <taxon>Mytilidae</taxon>
        <taxon>Mytilinae</taxon>
        <taxon>Mytilus</taxon>
    </lineage>
</organism>
<dbReference type="GO" id="GO:0000978">
    <property type="term" value="F:RNA polymerase II cis-regulatory region sequence-specific DNA binding"/>
    <property type="evidence" value="ECO:0007669"/>
    <property type="project" value="TreeGrafter"/>
</dbReference>
<feature type="compositionally biased region" description="Low complexity" evidence="7">
    <location>
        <begin position="83"/>
        <end position="92"/>
    </location>
</feature>
<proteinExistence type="predicted"/>
<keyword evidence="10" id="KW-1185">Reference proteome</keyword>
<dbReference type="GO" id="GO:0000981">
    <property type="term" value="F:DNA-binding transcription factor activity, RNA polymerase II-specific"/>
    <property type="evidence" value="ECO:0007669"/>
    <property type="project" value="InterPro"/>
</dbReference>
<dbReference type="Gene3D" id="1.10.10.60">
    <property type="entry name" value="Homeodomain-like"/>
    <property type="match status" value="1"/>
</dbReference>
<reference evidence="9" key="1">
    <citation type="submission" date="2021-03" db="EMBL/GenBank/DDBJ databases">
        <authorList>
            <person name="Bekaert M."/>
        </authorList>
    </citation>
    <scope>NUCLEOTIDE SEQUENCE</scope>
</reference>
<dbReference type="OrthoDB" id="6268633at2759"/>
<evidence type="ECO:0000256" key="2">
    <source>
        <dbReference type="ARBA" id="ARBA00023125"/>
    </source>
</evidence>
<evidence type="ECO:0000256" key="5">
    <source>
        <dbReference type="PROSITE-ProRule" id="PRU00108"/>
    </source>
</evidence>
<name>A0A8S3VGX3_MYTED</name>
<evidence type="ECO:0000256" key="4">
    <source>
        <dbReference type="ARBA" id="ARBA00023242"/>
    </source>
</evidence>
<dbReference type="InterPro" id="IPR001356">
    <property type="entry name" value="HD"/>
</dbReference>
<comment type="subcellular location">
    <subcellularLocation>
        <location evidence="1 5 6">Nucleus</location>
    </subcellularLocation>
</comment>
<comment type="caution">
    <text evidence="9">The sequence shown here is derived from an EMBL/GenBank/DDBJ whole genome shotgun (WGS) entry which is preliminary data.</text>
</comment>
<keyword evidence="2 5" id="KW-0238">DNA-binding</keyword>
<feature type="DNA-binding region" description="Homeobox" evidence="5">
    <location>
        <begin position="119"/>
        <end position="178"/>
    </location>
</feature>
<dbReference type="CDD" id="cd00086">
    <property type="entry name" value="homeodomain"/>
    <property type="match status" value="1"/>
</dbReference>
<dbReference type="GO" id="GO:0005634">
    <property type="term" value="C:nucleus"/>
    <property type="evidence" value="ECO:0007669"/>
    <property type="project" value="UniProtKB-SubCell"/>
</dbReference>
<evidence type="ECO:0000256" key="7">
    <source>
        <dbReference type="SAM" id="MobiDB-lite"/>
    </source>
</evidence>
<dbReference type="PROSITE" id="PS50071">
    <property type="entry name" value="HOMEOBOX_2"/>
    <property type="match status" value="1"/>
</dbReference>
<evidence type="ECO:0000313" key="10">
    <source>
        <dbReference type="Proteomes" id="UP000683360"/>
    </source>
</evidence>
<dbReference type="PROSITE" id="PS00027">
    <property type="entry name" value="HOMEOBOX_1"/>
    <property type="match status" value="1"/>
</dbReference>
<feature type="region of interest" description="Disordered" evidence="7">
    <location>
        <begin position="62"/>
        <end position="125"/>
    </location>
</feature>
<gene>
    <name evidence="9" type="ORF">MEDL_68376</name>
</gene>
<evidence type="ECO:0000256" key="1">
    <source>
        <dbReference type="ARBA" id="ARBA00004123"/>
    </source>
</evidence>
<protein>
    <recommendedName>
        <fullName evidence="8">Homeobox domain-containing protein</fullName>
    </recommendedName>
</protein>
<evidence type="ECO:0000256" key="3">
    <source>
        <dbReference type="ARBA" id="ARBA00023155"/>
    </source>
</evidence>
<evidence type="ECO:0000256" key="6">
    <source>
        <dbReference type="RuleBase" id="RU000682"/>
    </source>
</evidence>
<dbReference type="PANTHER" id="PTHR24340">
    <property type="entry name" value="HOMEOBOX PROTEIN NKX"/>
    <property type="match status" value="1"/>
</dbReference>
<dbReference type="EMBL" id="CAJPWZ010003320">
    <property type="protein sequence ID" value="CAG2257077.1"/>
    <property type="molecule type" value="Genomic_DNA"/>
</dbReference>
<keyword evidence="4 5" id="KW-0539">Nucleus</keyword>
<dbReference type="InterPro" id="IPR050394">
    <property type="entry name" value="Homeobox_NK-like"/>
</dbReference>
<dbReference type="SUPFAM" id="SSF46689">
    <property type="entry name" value="Homeodomain-like"/>
    <property type="match status" value="1"/>
</dbReference>
<feature type="domain" description="Homeobox" evidence="8">
    <location>
        <begin position="117"/>
        <end position="177"/>
    </location>
</feature>
<dbReference type="AlphaFoldDB" id="A0A8S3VGX3"/>
<evidence type="ECO:0000313" key="9">
    <source>
        <dbReference type="EMBL" id="CAG2257077.1"/>
    </source>
</evidence>
<dbReference type="InterPro" id="IPR017970">
    <property type="entry name" value="Homeobox_CS"/>
</dbReference>
<dbReference type="Pfam" id="PF00046">
    <property type="entry name" value="Homeodomain"/>
    <property type="match status" value="1"/>
</dbReference>
<dbReference type="GO" id="GO:0030154">
    <property type="term" value="P:cell differentiation"/>
    <property type="evidence" value="ECO:0007669"/>
    <property type="project" value="TreeGrafter"/>
</dbReference>
<keyword evidence="3 5" id="KW-0371">Homeobox</keyword>